<dbReference type="InterPro" id="IPR001647">
    <property type="entry name" value="HTH_TetR"/>
</dbReference>
<dbReference type="EMBL" id="VIFX01000031">
    <property type="protein sequence ID" value="TQR84377.1"/>
    <property type="molecule type" value="Genomic_DNA"/>
</dbReference>
<protein>
    <submittedName>
        <fullName evidence="7">TetR/AcrR family transcriptional regulator</fullName>
    </submittedName>
</protein>
<keyword evidence="2 4" id="KW-0238">DNA-binding</keyword>
<keyword evidence="8" id="KW-1185">Reference proteome</keyword>
<evidence type="ECO:0000256" key="2">
    <source>
        <dbReference type="ARBA" id="ARBA00023125"/>
    </source>
</evidence>
<gene>
    <name evidence="7" type="ORF">D8S82_21940</name>
</gene>
<evidence type="ECO:0000313" key="7">
    <source>
        <dbReference type="EMBL" id="TQR84377.1"/>
    </source>
</evidence>
<proteinExistence type="predicted"/>
<evidence type="ECO:0000259" key="6">
    <source>
        <dbReference type="PROSITE" id="PS50977"/>
    </source>
</evidence>
<sequence length="447" mass="49726">MTTADASANRSFTAKGLATRERILRSAADVLLADGLTTFNLDKVRQAASVSGSQLNHYFDDRQDLIRAVVKRQIEIVLQFHRQPKLGGLDTFEDWEQWANLNVRYLRKVGYRGTATYHALAGQLAKSDDATRQTFADGYWRWVNLLEDSFARMKSRGLLVNSADPRQLALVVVGLHQGAGLLAFSYRQEWPLADVTRFVVNYVRMFAKDPDERAPRPARKSRPRRRPHHADHDAAPRFTAKGMATRARIIEGAAELIFEHGVNGTSLDDVRRAVGVSGSQISHYFTDKQDLTCQVIAARTDFVVAFHTQEALGHLDTLESLRAWADLCWTQAGENYLRGGCVYGSLTGELLEADDAVLDDLADGYERWLQVFEDGLTAMRQRGELTDDADPRHLAVALVAAHQGGTLLTHVTGSVEPFRAAVNAALDYVASFAVKTRKRASKTKRSS</sequence>
<keyword evidence="3" id="KW-0804">Transcription</keyword>
<evidence type="ECO:0000256" key="4">
    <source>
        <dbReference type="PROSITE-ProRule" id="PRU00335"/>
    </source>
</evidence>
<reference evidence="7 8" key="1">
    <citation type="submission" date="2018-10" db="EMBL/GenBank/DDBJ databases">
        <title>Draft genome of Mycobacterium hodleri strain B.</title>
        <authorList>
            <person name="Amande T.J."/>
            <person name="Mcgenity T.J."/>
        </authorList>
    </citation>
    <scope>NUCLEOTIDE SEQUENCE [LARGE SCALE GENOMIC DNA]</scope>
    <source>
        <strain evidence="7 8">B</strain>
    </source>
</reference>
<dbReference type="SUPFAM" id="SSF46689">
    <property type="entry name" value="Homeodomain-like"/>
    <property type="match status" value="2"/>
</dbReference>
<feature type="region of interest" description="Disordered" evidence="5">
    <location>
        <begin position="211"/>
        <end position="237"/>
    </location>
</feature>
<dbReference type="SUPFAM" id="SSF48498">
    <property type="entry name" value="Tetracyclin repressor-like, C-terminal domain"/>
    <property type="match status" value="2"/>
</dbReference>
<dbReference type="PANTHER" id="PTHR47506">
    <property type="entry name" value="TRANSCRIPTIONAL REGULATORY PROTEIN"/>
    <property type="match status" value="1"/>
</dbReference>
<feature type="DNA-binding region" description="H-T-H motif" evidence="4">
    <location>
        <begin position="40"/>
        <end position="59"/>
    </location>
</feature>
<dbReference type="Pfam" id="PF00440">
    <property type="entry name" value="TetR_N"/>
    <property type="match status" value="1"/>
</dbReference>
<dbReference type="InterPro" id="IPR011075">
    <property type="entry name" value="TetR_C"/>
</dbReference>
<comment type="caution">
    <text evidence="7">The sequence shown here is derived from an EMBL/GenBank/DDBJ whole genome shotgun (WGS) entry which is preliminary data.</text>
</comment>
<evidence type="ECO:0000256" key="3">
    <source>
        <dbReference type="ARBA" id="ARBA00023163"/>
    </source>
</evidence>
<dbReference type="InterPro" id="IPR009057">
    <property type="entry name" value="Homeodomain-like_sf"/>
</dbReference>
<feature type="domain" description="HTH tetR-type" evidence="6">
    <location>
        <begin position="243"/>
        <end position="303"/>
    </location>
</feature>
<dbReference type="RefSeq" id="WP_142554125.1">
    <property type="nucleotide sequence ID" value="NZ_VIFX01000031.1"/>
</dbReference>
<dbReference type="PANTHER" id="PTHR47506:SF1">
    <property type="entry name" value="HTH-TYPE TRANSCRIPTIONAL REGULATOR YJDC"/>
    <property type="match status" value="1"/>
</dbReference>
<dbReference type="GO" id="GO:0003677">
    <property type="term" value="F:DNA binding"/>
    <property type="evidence" value="ECO:0007669"/>
    <property type="project" value="UniProtKB-UniRule"/>
</dbReference>
<keyword evidence="1" id="KW-0805">Transcription regulation</keyword>
<dbReference type="Gene3D" id="1.10.357.10">
    <property type="entry name" value="Tetracycline Repressor, domain 2"/>
    <property type="match status" value="2"/>
</dbReference>
<dbReference type="Gene3D" id="1.10.10.60">
    <property type="entry name" value="Homeodomain-like"/>
    <property type="match status" value="1"/>
</dbReference>
<accession>A0A544VWK8</accession>
<feature type="domain" description="HTH tetR-type" evidence="6">
    <location>
        <begin position="17"/>
        <end position="77"/>
    </location>
</feature>
<name>A0A544VWK8_9MYCO</name>
<evidence type="ECO:0000256" key="5">
    <source>
        <dbReference type="SAM" id="MobiDB-lite"/>
    </source>
</evidence>
<dbReference type="Pfam" id="PF16925">
    <property type="entry name" value="TetR_C_13"/>
    <property type="match status" value="1"/>
</dbReference>
<dbReference type="AlphaFoldDB" id="A0A544VWK8"/>
<evidence type="ECO:0000256" key="1">
    <source>
        <dbReference type="ARBA" id="ARBA00023015"/>
    </source>
</evidence>
<dbReference type="PROSITE" id="PS50977">
    <property type="entry name" value="HTH_TETR_2"/>
    <property type="match status" value="2"/>
</dbReference>
<feature type="compositionally biased region" description="Basic residues" evidence="5">
    <location>
        <begin position="216"/>
        <end position="229"/>
    </location>
</feature>
<dbReference type="Proteomes" id="UP000315759">
    <property type="component" value="Unassembled WGS sequence"/>
</dbReference>
<feature type="DNA-binding region" description="H-T-H motif" evidence="4">
    <location>
        <begin position="266"/>
        <end position="285"/>
    </location>
</feature>
<organism evidence="7 8">
    <name type="scientific">Mycolicibacterium hodleri</name>
    <dbReference type="NCBI Taxonomy" id="49897"/>
    <lineage>
        <taxon>Bacteria</taxon>
        <taxon>Bacillati</taxon>
        <taxon>Actinomycetota</taxon>
        <taxon>Actinomycetes</taxon>
        <taxon>Mycobacteriales</taxon>
        <taxon>Mycobacteriaceae</taxon>
        <taxon>Mycolicibacterium</taxon>
    </lineage>
</organism>
<dbReference type="InterPro" id="IPR036271">
    <property type="entry name" value="Tet_transcr_reg_TetR-rel_C_sf"/>
</dbReference>
<evidence type="ECO:0000313" key="8">
    <source>
        <dbReference type="Proteomes" id="UP000315759"/>
    </source>
</evidence>